<accession>A0ABV6Y5J0</accession>
<comment type="caution">
    <text evidence="1">The sequence shown here is derived from an EMBL/GenBank/DDBJ whole genome shotgun (WGS) entry which is preliminary data.</text>
</comment>
<evidence type="ECO:0000313" key="2">
    <source>
        <dbReference type="Proteomes" id="UP001593940"/>
    </source>
</evidence>
<protein>
    <submittedName>
        <fullName evidence="1">Uncharacterized protein</fullName>
    </submittedName>
</protein>
<dbReference type="EMBL" id="JBHOMY010000016">
    <property type="protein sequence ID" value="MFC1456406.1"/>
    <property type="molecule type" value="Genomic_DNA"/>
</dbReference>
<sequence length="260" mass="29169">MSYSEYKNFSYSVDSYGVGRITLKGGSFKYDPGEFFVSVNINGEEIEVMCKGAEWSAYNNRSPCLFRGKSHLAEYIKHHDCIIVNIEGINHYWDAAINGDFSKVNLFECFDKFYDFEIDSGTGRKTFDGQNVPEIVSVFRKDDECHLTPEILTASLMMMLPLKQNSPDSSVLFRHRIRGVMVWQSYFKKLGKGAPEARPRLSSMDWSRIIDAAQMPVLAGSNGSVPRSTLVGKSDSDGDFVSQLNAKFSSRKASDLSLGI</sequence>
<name>A0ABV6Y5J0_9HYPH</name>
<evidence type="ECO:0000313" key="1">
    <source>
        <dbReference type="EMBL" id="MFC1456406.1"/>
    </source>
</evidence>
<dbReference type="Proteomes" id="UP001593940">
    <property type="component" value="Unassembled WGS sequence"/>
</dbReference>
<dbReference type="RefSeq" id="WP_377029187.1">
    <property type="nucleotide sequence ID" value="NZ_JBHOMY010000016.1"/>
</dbReference>
<gene>
    <name evidence="1" type="ORF">ACETIH_06660</name>
</gene>
<keyword evidence="2" id="KW-1185">Reference proteome</keyword>
<organism evidence="1 2">
    <name type="scientific">Microvirga arabica</name>
    <dbReference type="NCBI Taxonomy" id="1128671"/>
    <lineage>
        <taxon>Bacteria</taxon>
        <taxon>Pseudomonadati</taxon>
        <taxon>Pseudomonadota</taxon>
        <taxon>Alphaproteobacteria</taxon>
        <taxon>Hyphomicrobiales</taxon>
        <taxon>Methylobacteriaceae</taxon>
        <taxon>Microvirga</taxon>
    </lineage>
</organism>
<reference evidence="1 2" key="1">
    <citation type="submission" date="2024-09" db="EMBL/GenBank/DDBJ databases">
        <title>Nodulacao em especies de Leguminosae Basais da Amazonia e Caracterizacao dos Rizobios e Bacterias Associadas aos Nodulos.</title>
        <authorList>
            <person name="Jambeiro I.C.A."/>
            <person name="Lopes I.S."/>
            <person name="Aguiar E.R.G.R."/>
            <person name="Santos A.F.J."/>
            <person name="Dos Santos J.M.F."/>
            <person name="Gross E."/>
        </authorList>
    </citation>
    <scope>NUCLEOTIDE SEQUENCE [LARGE SCALE GENOMIC DNA]</scope>
    <source>
        <strain evidence="1 2">BRUESC1165</strain>
    </source>
</reference>
<proteinExistence type="predicted"/>